<dbReference type="GO" id="GO:0005886">
    <property type="term" value="C:plasma membrane"/>
    <property type="evidence" value="ECO:0007669"/>
    <property type="project" value="TreeGrafter"/>
</dbReference>
<dbReference type="RefSeq" id="XP_020913366.1">
    <property type="nucleotide sequence ID" value="XM_021057707.2"/>
</dbReference>
<keyword evidence="4 6" id="KW-1133">Transmembrane helix</keyword>
<evidence type="ECO:0000256" key="2">
    <source>
        <dbReference type="ARBA" id="ARBA00006840"/>
    </source>
</evidence>
<reference evidence="7" key="1">
    <citation type="submission" date="2022-11" db="UniProtKB">
        <authorList>
            <consortium name="EnsemblMetazoa"/>
        </authorList>
    </citation>
    <scope>IDENTIFICATION</scope>
</reference>
<evidence type="ECO:0000313" key="8">
    <source>
        <dbReference type="Proteomes" id="UP000887567"/>
    </source>
</evidence>
<evidence type="ECO:0000313" key="7">
    <source>
        <dbReference type="EnsemblMetazoa" id="XP_020913366.1"/>
    </source>
</evidence>
<dbReference type="PANTHER" id="PTHR19282:SF534">
    <property type="entry name" value="TETRASPANIN FAMILY-RELATED"/>
    <property type="match status" value="1"/>
</dbReference>
<feature type="transmembrane region" description="Helical" evidence="6">
    <location>
        <begin position="9"/>
        <end position="30"/>
    </location>
</feature>
<dbReference type="Gene3D" id="1.10.1450.10">
    <property type="entry name" value="Tetraspanin"/>
    <property type="match status" value="1"/>
</dbReference>
<evidence type="ECO:0000256" key="6">
    <source>
        <dbReference type="RuleBase" id="RU361218"/>
    </source>
</evidence>
<dbReference type="GeneID" id="110251043"/>
<keyword evidence="3 6" id="KW-0812">Transmembrane</keyword>
<dbReference type="InterPro" id="IPR008952">
    <property type="entry name" value="Tetraspanin_EC2_sf"/>
</dbReference>
<evidence type="ECO:0000256" key="5">
    <source>
        <dbReference type="ARBA" id="ARBA00023136"/>
    </source>
</evidence>
<dbReference type="PANTHER" id="PTHR19282">
    <property type="entry name" value="TETRASPANIN"/>
    <property type="match status" value="1"/>
</dbReference>
<dbReference type="InterPro" id="IPR000301">
    <property type="entry name" value="Tetraspanin_animals"/>
</dbReference>
<dbReference type="Proteomes" id="UP000887567">
    <property type="component" value="Unplaced"/>
</dbReference>
<sequence length="241" mass="26831">MCGVRCAKYLLFVFNFFFWLSGLAVLGIGIWTKIDAGQFDSFLGYAGYSISAYILIAAGAFVAFVGFVGCCGAIRENRCMLGTFFVLLLLIFCAEAVAGILGFIYRDRVETEIKKELDDQILNKYGVANDVDLNNNIDVLQQRLKCCGGTNKYYDWMNSKWHKEQNPTKRVPLSCCIEGANTTSCYRDATYKEVHPKGCYTELKSYVDKHMILIGAIAAGISVIQLLGMVFACCLYCSVDD</sequence>
<feature type="transmembrane region" description="Helical" evidence="6">
    <location>
        <begin position="212"/>
        <end position="239"/>
    </location>
</feature>
<accession>A0A913Y293</accession>
<dbReference type="SUPFAM" id="SSF48652">
    <property type="entry name" value="Tetraspanin"/>
    <property type="match status" value="1"/>
</dbReference>
<keyword evidence="8" id="KW-1185">Reference proteome</keyword>
<evidence type="ECO:0000256" key="3">
    <source>
        <dbReference type="ARBA" id="ARBA00022692"/>
    </source>
</evidence>
<comment type="subcellular location">
    <subcellularLocation>
        <location evidence="1 6">Membrane</location>
        <topology evidence="1 6">Multi-pass membrane protein</topology>
    </subcellularLocation>
</comment>
<evidence type="ECO:0000256" key="4">
    <source>
        <dbReference type="ARBA" id="ARBA00022989"/>
    </source>
</evidence>
<dbReference type="InterPro" id="IPR018499">
    <property type="entry name" value="Tetraspanin/Peripherin"/>
</dbReference>
<feature type="transmembrane region" description="Helical" evidence="6">
    <location>
        <begin position="50"/>
        <end position="74"/>
    </location>
</feature>
<dbReference type="PRINTS" id="PR00259">
    <property type="entry name" value="TMFOUR"/>
</dbReference>
<protein>
    <recommendedName>
        <fullName evidence="6">Tetraspanin</fullName>
    </recommendedName>
</protein>
<comment type="similarity">
    <text evidence="2 6">Belongs to the tetraspanin (TM4SF) family.</text>
</comment>
<dbReference type="OMA" id="DKHMILI"/>
<dbReference type="KEGG" id="epa:110251043"/>
<name>A0A913Y293_EXADI</name>
<dbReference type="AlphaFoldDB" id="A0A913Y293"/>
<feature type="transmembrane region" description="Helical" evidence="6">
    <location>
        <begin position="81"/>
        <end position="105"/>
    </location>
</feature>
<evidence type="ECO:0000256" key="1">
    <source>
        <dbReference type="ARBA" id="ARBA00004141"/>
    </source>
</evidence>
<dbReference type="PIRSF" id="PIRSF002419">
    <property type="entry name" value="Tetraspanin"/>
    <property type="match status" value="1"/>
</dbReference>
<organism evidence="7 8">
    <name type="scientific">Exaiptasia diaphana</name>
    <name type="common">Tropical sea anemone</name>
    <name type="synonym">Aiptasia pulchella</name>
    <dbReference type="NCBI Taxonomy" id="2652724"/>
    <lineage>
        <taxon>Eukaryota</taxon>
        <taxon>Metazoa</taxon>
        <taxon>Cnidaria</taxon>
        <taxon>Anthozoa</taxon>
        <taxon>Hexacorallia</taxon>
        <taxon>Actiniaria</taxon>
        <taxon>Aiptasiidae</taxon>
        <taxon>Exaiptasia</taxon>
    </lineage>
</organism>
<dbReference type="Pfam" id="PF00335">
    <property type="entry name" value="Tetraspanin"/>
    <property type="match status" value="1"/>
</dbReference>
<dbReference type="EnsemblMetazoa" id="XM_021057707.2">
    <property type="protein sequence ID" value="XP_020913366.1"/>
    <property type="gene ID" value="LOC110251043"/>
</dbReference>
<dbReference type="OrthoDB" id="438211at2759"/>
<keyword evidence="5 6" id="KW-0472">Membrane</keyword>
<proteinExistence type="inferred from homology"/>